<feature type="domain" description="Peptidase M24" evidence="4">
    <location>
        <begin position="137"/>
        <end position="339"/>
    </location>
</feature>
<evidence type="ECO:0000313" key="7">
    <source>
        <dbReference type="Proteomes" id="UP000286773"/>
    </source>
</evidence>
<dbReference type="InterPro" id="IPR000994">
    <property type="entry name" value="Pept_M24"/>
</dbReference>
<dbReference type="GO" id="GO:0016787">
    <property type="term" value="F:hydrolase activity"/>
    <property type="evidence" value="ECO:0007669"/>
    <property type="project" value="UniProtKB-KW"/>
</dbReference>
<dbReference type="InterPro" id="IPR029149">
    <property type="entry name" value="Creatin/AminoP/Spt16_N"/>
</dbReference>
<comment type="caution">
    <text evidence="6">The sequence shown here is derived from an EMBL/GenBank/DDBJ whole genome shotgun (WGS) entry which is preliminary data.</text>
</comment>
<dbReference type="Proteomes" id="UP000286773">
    <property type="component" value="Unassembled WGS sequence"/>
</dbReference>
<dbReference type="PANTHER" id="PTHR46112:SF3">
    <property type="entry name" value="AMINOPEPTIDASE YPDF"/>
    <property type="match status" value="1"/>
</dbReference>
<dbReference type="PANTHER" id="PTHR46112">
    <property type="entry name" value="AMINOPEPTIDASE"/>
    <property type="match status" value="1"/>
</dbReference>
<keyword evidence="3" id="KW-0378">Hydrolase</keyword>
<name>A0A430AWM9_9ENTE</name>
<dbReference type="CDD" id="cd01092">
    <property type="entry name" value="APP-like"/>
    <property type="match status" value="1"/>
</dbReference>
<dbReference type="Pfam" id="PF01321">
    <property type="entry name" value="Creatinase_N"/>
    <property type="match status" value="1"/>
</dbReference>
<comment type="cofactor">
    <cofactor evidence="1">
        <name>Mn(2+)</name>
        <dbReference type="ChEBI" id="CHEBI:29035"/>
    </cofactor>
</comment>
<proteinExistence type="inferred from homology"/>
<dbReference type="InterPro" id="IPR036005">
    <property type="entry name" value="Creatinase/aminopeptidase-like"/>
</dbReference>
<evidence type="ECO:0000256" key="2">
    <source>
        <dbReference type="ARBA" id="ARBA00008766"/>
    </source>
</evidence>
<reference evidence="6 7" key="1">
    <citation type="submission" date="2017-05" db="EMBL/GenBank/DDBJ databases">
        <title>Vagococcus spp. assemblies.</title>
        <authorList>
            <person name="Gulvik C.A."/>
        </authorList>
    </citation>
    <scope>NUCLEOTIDE SEQUENCE [LARGE SCALE GENOMIC DNA]</scope>
    <source>
        <strain evidence="6 7">LMG 24798</strain>
    </source>
</reference>
<dbReference type="RefSeq" id="WP_126813273.1">
    <property type="nucleotide sequence ID" value="NZ_NGKC01000005.1"/>
</dbReference>
<dbReference type="SUPFAM" id="SSF53092">
    <property type="entry name" value="Creatinase/prolidase N-terminal domain"/>
    <property type="match status" value="1"/>
</dbReference>
<dbReference type="Gene3D" id="3.40.350.10">
    <property type="entry name" value="Creatinase/prolidase N-terminal domain"/>
    <property type="match status" value="1"/>
</dbReference>
<evidence type="ECO:0000259" key="4">
    <source>
        <dbReference type="Pfam" id="PF00557"/>
    </source>
</evidence>
<protein>
    <submittedName>
        <fullName evidence="6">Peptidase M24 family protein</fullName>
    </submittedName>
</protein>
<gene>
    <name evidence="6" type="ORF">CBF27_05640</name>
</gene>
<evidence type="ECO:0000259" key="5">
    <source>
        <dbReference type="Pfam" id="PF01321"/>
    </source>
</evidence>
<feature type="domain" description="Creatinase N-terminal" evidence="5">
    <location>
        <begin position="5"/>
        <end position="129"/>
    </location>
</feature>
<dbReference type="Gene3D" id="3.90.230.10">
    <property type="entry name" value="Creatinase/methionine aminopeptidase superfamily"/>
    <property type="match status" value="1"/>
</dbReference>
<evidence type="ECO:0000256" key="1">
    <source>
        <dbReference type="ARBA" id="ARBA00001936"/>
    </source>
</evidence>
<evidence type="ECO:0000256" key="3">
    <source>
        <dbReference type="ARBA" id="ARBA00022801"/>
    </source>
</evidence>
<evidence type="ECO:0000313" key="6">
    <source>
        <dbReference type="EMBL" id="RSU12458.1"/>
    </source>
</evidence>
<dbReference type="FunFam" id="3.90.230.10:FF:000014">
    <property type="entry name" value="Aminopeptidase P family protein"/>
    <property type="match status" value="1"/>
</dbReference>
<dbReference type="Pfam" id="PF00557">
    <property type="entry name" value="Peptidase_M24"/>
    <property type="match status" value="1"/>
</dbReference>
<sequence length="355" mass="38895">MGLLRVDRLRELMRTTDISAFLVTNRYNLRYLTGFSGSAGAALITADAAFLLTDFRYVDQARSQAAEFDIIQRQGPMEELIAELLSKEHAENLAFEEETVTFKEYLELEALVEQDLLPVSGLVETLREVKDTAEIKTIKKACAIADAAFEHILTCIRPGMTERQIANELDFYMRSMGASGVSFETIVASGERSALPHGVATDKEIAVGEFVTLDFGCYYDGYVSDITRTIAIGEPSDQLKDIYQIVFDAQQQVMSAARPGMTGKELDAVARDYITQKGYGEAFGHTTGHGIGLEVHEGPHVSAISDVPLVANNIITNEPGIYLSGIGGVRIEDDLLITENGVESLTQSPKELIIL</sequence>
<dbReference type="InterPro" id="IPR050659">
    <property type="entry name" value="Peptidase_M24B"/>
</dbReference>
<dbReference type="EMBL" id="NGKC01000005">
    <property type="protein sequence ID" value="RSU12458.1"/>
    <property type="molecule type" value="Genomic_DNA"/>
</dbReference>
<comment type="similarity">
    <text evidence="2">Belongs to the peptidase M24B family.</text>
</comment>
<dbReference type="AlphaFoldDB" id="A0A430AWM9"/>
<keyword evidence="7" id="KW-1185">Reference proteome</keyword>
<dbReference type="SUPFAM" id="SSF55920">
    <property type="entry name" value="Creatinase/aminopeptidase"/>
    <property type="match status" value="1"/>
</dbReference>
<dbReference type="InterPro" id="IPR000587">
    <property type="entry name" value="Creatinase_N"/>
</dbReference>
<accession>A0A430AWM9</accession>
<dbReference type="OrthoDB" id="9806388at2"/>
<organism evidence="6 7">
    <name type="scientific">Vagococcus acidifermentans</name>
    <dbReference type="NCBI Taxonomy" id="564710"/>
    <lineage>
        <taxon>Bacteria</taxon>
        <taxon>Bacillati</taxon>
        <taxon>Bacillota</taxon>
        <taxon>Bacilli</taxon>
        <taxon>Lactobacillales</taxon>
        <taxon>Enterococcaceae</taxon>
        <taxon>Vagococcus</taxon>
    </lineage>
</organism>